<reference evidence="2 3" key="1">
    <citation type="submission" date="2019-05" db="EMBL/GenBank/DDBJ databases">
        <title>Emergence of the Ug99 lineage of the wheat stem rust pathogen through somatic hybridization.</title>
        <authorList>
            <person name="Li F."/>
            <person name="Upadhyaya N.M."/>
            <person name="Sperschneider J."/>
            <person name="Matny O."/>
            <person name="Nguyen-Phuc H."/>
            <person name="Mago R."/>
            <person name="Raley C."/>
            <person name="Miller M.E."/>
            <person name="Silverstein K.A.T."/>
            <person name="Henningsen E."/>
            <person name="Hirsch C.D."/>
            <person name="Visser B."/>
            <person name="Pretorius Z.A."/>
            <person name="Steffenson B.J."/>
            <person name="Schwessinger B."/>
            <person name="Dodds P.N."/>
            <person name="Figueroa M."/>
        </authorList>
    </citation>
    <scope>NUCLEOTIDE SEQUENCE [LARGE SCALE GENOMIC DNA]</scope>
    <source>
        <strain evidence="2 3">Ug99</strain>
    </source>
</reference>
<keyword evidence="1" id="KW-0732">Signal</keyword>
<dbReference type="AlphaFoldDB" id="A0A5B0NI20"/>
<dbReference type="EMBL" id="VDEP01000407">
    <property type="protein sequence ID" value="KAA1088212.1"/>
    <property type="molecule type" value="Genomic_DNA"/>
</dbReference>
<sequence length="63" mass="6518">MHSILVKVMLSLALVSLPLALSQSAFRSSCEPKVACLCSNGPSPSPDPISGKTLCIAPCECSQ</sequence>
<organism evidence="2 3">
    <name type="scientific">Puccinia graminis f. sp. tritici</name>
    <dbReference type="NCBI Taxonomy" id="56615"/>
    <lineage>
        <taxon>Eukaryota</taxon>
        <taxon>Fungi</taxon>
        <taxon>Dikarya</taxon>
        <taxon>Basidiomycota</taxon>
        <taxon>Pucciniomycotina</taxon>
        <taxon>Pucciniomycetes</taxon>
        <taxon>Pucciniales</taxon>
        <taxon>Pucciniaceae</taxon>
        <taxon>Puccinia</taxon>
    </lineage>
</organism>
<dbReference type="Proteomes" id="UP000325313">
    <property type="component" value="Unassembled WGS sequence"/>
</dbReference>
<evidence type="ECO:0000313" key="3">
    <source>
        <dbReference type="Proteomes" id="UP000325313"/>
    </source>
</evidence>
<accession>A0A5B0NI20</accession>
<proteinExistence type="predicted"/>
<feature type="chain" id="PRO_5022971902" description="Extracellular membrane protein CFEM domain-containing protein" evidence="1">
    <location>
        <begin position="21"/>
        <end position="63"/>
    </location>
</feature>
<feature type="signal peptide" evidence="1">
    <location>
        <begin position="1"/>
        <end position="20"/>
    </location>
</feature>
<evidence type="ECO:0000256" key="1">
    <source>
        <dbReference type="SAM" id="SignalP"/>
    </source>
</evidence>
<protein>
    <recommendedName>
        <fullName evidence="4">Extracellular membrane protein CFEM domain-containing protein</fullName>
    </recommendedName>
</protein>
<evidence type="ECO:0008006" key="4">
    <source>
        <dbReference type="Google" id="ProtNLM"/>
    </source>
</evidence>
<evidence type="ECO:0000313" key="2">
    <source>
        <dbReference type="EMBL" id="KAA1088212.1"/>
    </source>
</evidence>
<name>A0A5B0NI20_PUCGR</name>
<comment type="caution">
    <text evidence="2">The sequence shown here is derived from an EMBL/GenBank/DDBJ whole genome shotgun (WGS) entry which is preliminary data.</text>
</comment>
<gene>
    <name evidence="2" type="ORF">PGTUg99_026246</name>
</gene>